<dbReference type="PANTHER" id="PTHR43008:SF4">
    <property type="entry name" value="CHAIN DEHYDROGENASE, PUTATIVE (AFU_ORTHOLOGUE AFUA_4G08710)-RELATED"/>
    <property type="match status" value="1"/>
</dbReference>
<dbReference type="InterPro" id="IPR002347">
    <property type="entry name" value="SDR_fam"/>
</dbReference>
<dbReference type="AlphaFoldDB" id="A0A0D1YV29"/>
<dbReference type="InterPro" id="IPR036291">
    <property type="entry name" value="NAD(P)-bd_dom_sf"/>
</dbReference>
<dbReference type="Gene3D" id="3.40.50.720">
    <property type="entry name" value="NAD(P)-binding Rossmann-like Domain"/>
    <property type="match status" value="1"/>
</dbReference>
<name>A0A0D1YV29_9EURO</name>
<keyword evidence="2" id="KW-0521">NADP</keyword>
<dbReference type="Proteomes" id="UP000053328">
    <property type="component" value="Unassembled WGS sequence"/>
</dbReference>
<dbReference type="Pfam" id="PF13561">
    <property type="entry name" value="adh_short_C2"/>
    <property type="match status" value="1"/>
</dbReference>
<organism evidence="4 5">
    <name type="scientific">Exophiala spinifera</name>
    <dbReference type="NCBI Taxonomy" id="91928"/>
    <lineage>
        <taxon>Eukaryota</taxon>
        <taxon>Fungi</taxon>
        <taxon>Dikarya</taxon>
        <taxon>Ascomycota</taxon>
        <taxon>Pezizomycotina</taxon>
        <taxon>Eurotiomycetes</taxon>
        <taxon>Chaetothyriomycetidae</taxon>
        <taxon>Chaetothyriales</taxon>
        <taxon>Herpotrichiellaceae</taxon>
        <taxon>Exophiala</taxon>
    </lineage>
</organism>
<dbReference type="InterPro" id="IPR020904">
    <property type="entry name" value="Sc_DH/Rdtase_CS"/>
</dbReference>
<keyword evidence="3" id="KW-0560">Oxidoreductase</keyword>
<dbReference type="VEuPathDB" id="FungiDB:PV08_03428"/>
<evidence type="ECO:0000313" key="5">
    <source>
        <dbReference type="Proteomes" id="UP000053328"/>
    </source>
</evidence>
<protein>
    <submittedName>
        <fullName evidence="4">Uncharacterized protein</fullName>
    </submittedName>
</protein>
<dbReference type="PRINTS" id="PR00081">
    <property type="entry name" value="GDHRDH"/>
</dbReference>
<dbReference type="OrthoDB" id="5325318at2759"/>
<reference evidence="4 5" key="1">
    <citation type="submission" date="2015-01" db="EMBL/GenBank/DDBJ databases">
        <title>The Genome Sequence of Exophiala spinifera CBS89968.</title>
        <authorList>
            <consortium name="The Broad Institute Genomics Platform"/>
            <person name="Cuomo C."/>
            <person name="de Hoog S."/>
            <person name="Gorbushina A."/>
            <person name="Stielow B."/>
            <person name="Teixiera M."/>
            <person name="Abouelleil A."/>
            <person name="Chapman S.B."/>
            <person name="Priest M."/>
            <person name="Young S.K."/>
            <person name="Wortman J."/>
            <person name="Nusbaum C."/>
            <person name="Birren B."/>
        </authorList>
    </citation>
    <scope>NUCLEOTIDE SEQUENCE [LARGE SCALE GENOMIC DNA]</scope>
    <source>
        <strain evidence="4 5">CBS 89968</strain>
    </source>
</reference>
<dbReference type="GeneID" id="27330511"/>
<dbReference type="PANTHER" id="PTHR43008">
    <property type="entry name" value="BENZIL REDUCTASE"/>
    <property type="match status" value="1"/>
</dbReference>
<dbReference type="STRING" id="91928.A0A0D1YV29"/>
<dbReference type="PROSITE" id="PS00061">
    <property type="entry name" value="ADH_SHORT"/>
    <property type="match status" value="1"/>
</dbReference>
<dbReference type="GO" id="GO:0050664">
    <property type="term" value="F:oxidoreductase activity, acting on NAD(P)H, oxygen as acceptor"/>
    <property type="evidence" value="ECO:0007669"/>
    <property type="project" value="TreeGrafter"/>
</dbReference>
<dbReference type="RefSeq" id="XP_016239352.1">
    <property type="nucleotide sequence ID" value="XM_016377782.1"/>
</dbReference>
<evidence type="ECO:0000256" key="1">
    <source>
        <dbReference type="ARBA" id="ARBA00006484"/>
    </source>
</evidence>
<sequence>MTASGMTVQDKPATDAYLHCDVTSLFSLKDRVVVITGGARGIGLTLAFAVAEAGGLVALVDASPAPHEHFEILKQRAAKVGYYQSVFHTCSHLGHTSETPRGKDDDTDILVSCFSRSDVTDYERLKNTFDAIVQDYQRIDGIITAAGICPDQPFLDRSPTSVKRTFEINVLGTYYAVQLAVRQMGSQPPLGSSSPTPSHPPAAGSVVMIASIAAHQASKLQYTSDYCASKGAVLALCRQLSVELATTGIRVNCISPGYVMTDMTLDISATRPGLAEVFVSEPPMKRMADRTELKGAAVYLLSSASSYMTGGELLITGGMHAGRN</sequence>
<dbReference type="EMBL" id="KN847493">
    <property type="protein sequence ID" value="KIW19136.1"/>
    <property type="molecule type" value="Genomic_DNA"/>
</dbReference>
<evidence type="ECO:0000313" key="4">
    <source>
        <dbReference type="EMBL" id="KIW19136.1"/>
    </source>
</evidence>
<gene>
    <name evidence="4" type="ORF">PV08_03428</name>
</gene>
<dbReference type="SUPFAM" id="SSF51735">
    <property type="entry name" value="NAD(P)-binding Rossmann-fold domains"/>
    <property type="match status" value="1"/>
</dbReference>
<evidence type="ECO:0000256" key="3">
    <source>
        <dbReference type="ARBA" id="ARBA00023002"/>
    </source>
</evidence>
<accession>A0A0D1YV29</accession>
<evidence type="ECO:0000256" key="2">
    <source>
        <dbReference type="ARBA" id="ARBA00022857"/>
    </source>
</evidence>
<dbReference type="HOGENOM" id="CLU_010194_1_1_1"/>
<comment type="similarity">
    <text evidence="1">Belongs to the short-chain dehydrogenases/reductases (SDR) family.</text>
</comment>
<dbReference type="GO" id="GO:0016616">
    <property type="term" value="F:oxidoreductase activity, acting on the CH-OH group of donors, NAD or NADP as acceptor"/>
    <property type="evidence" value="ECO:0007669"/>
    <property type="project" value="UniProtKB-ARBA"/>
</dbReference>
<proteinExistence type="inferred from homology"/>
<dbReference type="PRINTS" id="PR00080">
    <property type="entry name" value="SDRFAMILY"/>
</dbReference>
<keyword evidence="5" id="KW-1185">Reference proteome</keyword>